<keyword evidence="4" id="KW-1133">Transmembrane helix</keyword>
<dbReference type="Pfam" id="PF12833">
    <property type="entry name" value="HTH_18"/>
    <property type="match status" value="1"/>
</dbReference>
<feature type="transmembrane region" description="Helical" evidence="4">
    <location>
        <begin position="12"/>
        <end position="36"/>
    </location>
</feature>
<dbReference type="EMBL" id="CP011058">
    <property type="protein sequence ID" value="AJY76838.1"/>
    <property type="molecule type" value="Genomic_DNA"/>
</dbReference>
<feature type="domain" description="HTH araC/xylS-type" evidence="5">
    <location>
        <begin position="618"/>
        <end position="717"/>
    </location>
</feature>
<evidence type="ECO:0000313" key="7">
    <source>
        <dbReference type="Proteomes" id="UP000032633"/>
    </source>
</evidence>
<dbReference type="PROSITE" id="PS00041">
    <property type="entry name" value="HTH_ARAC_FAMILY_1"/>
    <property type="match status" value="1"/>
</dbReference>
<accession>A0A0D5NPJ1</accession>
<dbReference type="Gene3D" id="1.10.10.60">
    <property type="entry name" value="Homeodomain-like"/>
    <property type="match status" value="2"/>
</dbReference>
<dbReference type="RefSeq" id="WP_045672263.1">
    <property type="nucleotide sequence ID" value="NZ_CP011058.1"/>
</dbReference>
<gene>
    <name evidence="6" type="ORF">VN24_22605</name>
</gene>
<keyword evidence="3" id="KW-0804">Transcription</keyword>
<evidence type="ECO:0000313" key="6">
    <source>
        <dbReference type="EMBL" id="AJY76838.1"/>
    </source>
</evidence>
<keyword evidence="4" id="KW-0472">Membrane</keyword>
<protein>
    <recommendedName>
        <fullName evidence="5">HTH araC/xylS-type domain-containing protein</fullName>
    </recommendedName>
</protein>
<dbReference type="AlphaFoldDB" id="A0A0D5NPJ1"/>
<dbReference type="PROSITE" id="PS01124">
    <property type="entry name" value="HTH_ARAC_FAMILY_2"/>
    <property type="match status" value="1"/>
</dbReference>
<keyword evidence="4" id="KW-0812">Transmembrane</keyword>
<sequence length="730" mass="84373">MHQLWPKQSFLRIFLLIAISFMLLVTPFSLYLSYLFSDHAYQEIDRFNEQMLMHTQRNIEFLADQLKNYSLNIYQDAHIQKWFQASEDENKGMLQNDALIALTKYMTNEPFIRSAYLVNTRTSSVIDYRSRKYTFKEFHDAAILRIIRERSDRFLQYIPHEVDGQTYQALIVPSSRQGVQYNGYLVLLLDRVSLEEYLLQNSEIEGIETFVVGADGGIVLGNVRPELADKLKRMPAGELGRYETSVDGQKWSVNHAKVPLEDWTVYYLTRMSNLTKETGKVQRTLLWCSALMFLLLLVILFWNARFTHRKFQLLENRMSELRQFVHSHKEIIRMEAVRQWLLQGKLKSINKQELAAGTSLLTHDRYYVAVLRIDHYGKFCENYSFDSRNLLKFAIVNIATEVVGRGGRSAVGVDFGSDHLAFVIGSNERAANELVPSVQEAANQVLYYLKIETIASISGTLDINDDFHQAYKQVLELTLLKFLTGERKVYEEKDLGAYSALVHSSDKDALLNQFLEAIRFGRKEQAEKRISELVRHLQGLAYEDCRFQLNLLFYRLYRSFGHLTSLDLDSKAGIQGFIDRFGDLSELEDWLVRESDSIIRQLSQSMNRSSGVKEEHVKEIVTYIHTHLHDPNLSVNDIADHVSLSVGYLRQLFKDHLQVTVADYILMSRINYVKELMETTGSSITEIAEMAGFLTKSHFFTVFKKVTGVTPNEYRKYVKVRQPDSNGGNG</sequence>
<dbReference type="InterPro" id="IPR018062">
    <property type="entry name" value="HTH_AraC-typ_CS"/>
</dbReference>
<evidence type="ECO:0000259" key="5">
    <source>
        <dbReference type="PROSITE" id="PS01124"/>
    </source>
</evidence>
<dbReference type="SUPFAM" id="SSF46689">
    <property type="entry name" value="Homeodomain-like"/>
    <property type="match status" value="2"/>
</dbReference>
<dbReference type="SMART" id="SM00342">
    <property type="entry name" value="HTH_ARAC"/>
    <property type="match status" value="1"/>
</dbReference>
<dbReference type="PANTHER" id="PTHR43280:SF28">
    <property type="entry name" value="HTH-TYPE TRANSCRIPTIONAL ACTIVATOR RHAS"/>
    <property type="match status" value="1"/>
</dbReference>
<evidence type="ECO:0000256" key="4">
    <source>
        <dbReference type="SAM" id="Phobius"/>
    </source>
</evidence>
<reference evidence="7" key="2">
    <citation type="submission" date="2015-03" db="EMBL/GenBank/DDBJ databases">
        <title>Genome sequence of Paenibacillus beijingensis strain DSM 24997T.</title>
        <authorList>
            <person name="Kwak Y."/>
            <person name="Shin J.-H."/>
        </authorList>
    </citation>
    <scope>NUCLEOTIDE SEQUENCE [LARGE SCALE GENOMIC DNA]</scope>
    <source>
        <strain evidence="7">DSM 24997</strain>
    </source>
</reference>
<dbReference type="InterPro" id="IPR009057">
    <property type="entry name" value="Homeodomain-like_sf"/>
</dbReference>
<dbReference type="PRINTS" id="PR00032">
    <property type="entry name" value="HTHARAC"/>
</dbReference>
<dbReference type="STRING" id="1126833.VN24_22605"/>
<dbReference type="InterPro" id="IPR018060">
    <property type="entry name" value="HTH_AraC"/>
</dbReference>
<dbReference type="PATRIC" id="fig|1126833.4.peg.4970"/>
<dbReference type="GO" id="GO:0003700">
    <property type="term" value="F:DNA-binding transcription factor activity"/>
    <property type="evidence" value="ECO:0007669"/>
    <property type="project" value="InterPro"/>
</dbReference>
<organism evidence="6 7">
    <name type="scientific">Paenibacillus beijingensis</name>
    <dbReference type="NCBI Taxonomy" id="1126833"/>
    <lineage>
        <taxon>Bacteria</taxon>
        <taxon>Bacillati</taxon>
        <taxon>Bacillota</taxon>
        <taxon>Bacilli</taxon>
        <taxon>Bacillales</taxon>
        <taxon>Paenibacillaceae</taxon>
        <taxon>Paenibacillus</taxon>
    </lineage>
</organism>
<evidence type="ECO:0000256" key="3">
    <source>
        <dbReference type="ARBA" id="ARBA00023163"/>
    </source>
</evidence>
<dbReference type="PANTHER" id="PTHR43280">
    <property type="entry name" value="ARAC-FAMILY TRANSCRIPTIONAL REGULATOR"/>
    <property type="match status" value="1"/>
</dbReference>
<keyword evidence="7" id="KW-1185">Reference proteome</keyword>
<proteinExistence type="predicted"/>
<dbReference type="KEGG" id="pbj:VN24_22605"/>
<keyword evidence="1" id="KW-0805">Transcription regulation</keyword>
<feature type="transmembrane region" description="Helical" evidence="4">
    <location>
        <begin position="284"/>
        <end position="304"/>
    </location>
</feature>
<dbReference type="GO" id="GO:0043565">
    <property type="term" value="F:sequence-specific DNA binding"/>
    <property type="evidence" value="ECO:0007669"/>
    <property type="project" value="InterPro"/>
</dbReference>
<evidence type="ECO:0000256" key="2">
    <source>
        <dbReference type="ARBA" id="ARBA00023125"/>
    </source>
</evidence>
<reference evidence="6 7" key="1">
    <citation type="journal article" date="2015" name="J. Biotechnol.">
        <title>Complete genome sequence of Paenibacillus beijingensis 7188(T) (=DSM 24997(T)), a novel rhizobacterium from jujube garden soil.</title>
        <authorList>
            <person name="Kwak Y."/>
            <person name="Shin J.H."/>
        </authorList>
    </citation>
    <scope>NUCLEOTIDE SEQUENCE [LARGE SCALE GENOMIC DNA]</scope>
    <source>
        <strain evidence="6 7">DSM 24997</strain>
    </source>
</reference>
<dbReference type="OrthoDB" id="2483982at2"/>
<keyword evidence="2" id="KW-0238">DNA-binding</keyword>
<dbReference type="InterPro" id="IPR020449">
    <property type="entry name" value="Tscrpt_reg_AraC-type_HTH"/>
</dbReference>
<dbReference type="HOGENOM" id="CLU_019175_0_0_9"/>
<name>A0A0D5NPJ1_9BACL</name>
<evidence type="ECO:0000256" key="1">
    <source>
        <dbReference type="ARBA" id="ARBA00023015"/>
    </source>
</evidence>
<dbReference type="Proteomes" id="UP000032633">
    <property type="component" value="Chromosome"/>
</dbReference>